<accession>A0A0B5F7H3</accession>
<evidence type="ECO:0000313" key="3">
    <source>
        <dbReference type="Proteomes" id="UP000031523"/>
    </source>
</evidence>
<feature type="compositionally biased region" description="Low complexity" evidence="1">
    <location>
        <begin position="26"/>
        <end position="41"/>
    </location>
</feature>
<dbReference type="KEGG" id="sals:SLNWT_7144"/>
<evidence type="ECO:0000313" key="2">
    <source>
        <dbReference type="EMBL" id="AJE87520.1"/>
    </source>
</evidence>
<dbReference type="EMBL" id="CP010519">
    <property type="protein sequence ID" value="AJE87520.1"/>
    <property type="molecule type" value="Genomic_DNA"/>
</dbReference>
<feature type="region of interest" description="Disordered" evidence="1">
    <location>
        <begin position="15"/>
        <end position="48"/>
    </location>
</feature>
<protein>
    <submittedName>
        <fullName evidence="2">Uncharacterized protein</fullName>
    </submittedName>
</protein>
<reference evidence="2 3" key="1">
    <citation type="submission" date="2015-01" db="EMBL/GenBank/DDBJ databases">
        <title>Enhanced salinomycin production by adjusting the supply of polyketide extender units in Streptomyce albus DSM 41398.</title>
        <authorList>
            <person name="Lu C."/>
        </authorList>
    </citation>
    <scope>NUCLEOTIDE SEQUENCE [LARGE SCALE GENOMIC DNA]</scope>
    <source>
        <strain evidence="3">ATCC 21838 / DSM 41398 / FERM P-419 / JCM 4703 / NBRC 107858</strain>
    </source>
</reference>
<name>A0A0B5F7H3_STRA4</name>
<keyword evidence="3" id="KW-1185">Reference proteome</keyword>
<sequence>MVSSLGPAARIIVARGPGGARSGQDPAGCGARRVAGRGPPGQCRDVAG</sequence>
<evidence type="ECO:0000256" key="1">
    <source>
        <dbReference type="SAM" id="MobiDB-lite"/>
    </source>
</evidence>
<organism evidence="2 3">
    <name type="scientific">Streptomyces albus (strain ATCC 21838 / DSM 41398 / FERM P-419 / JCM 4703 / NBRC 107858)</name>
    <dbReference type="NCBI Taxonomy" id="1081613"/>
    <lineage>
        <taxon>Bacteria</taxon>
        <taxon>Bacillati</taxon>
        <taxon>Actinomycetota</taxon>
        <taxon>Actinomycetes</taxon>
        <taxon>Kitasatosporales</taxon>
        <taxon>Streptomycetaceae</taxon>
        <taxon>Streptomyces</taxon>
    </lineage>
</organism>
<proteinExistence type="predicted"/>
<dbReference type="Proteomes" id="UP000031523">
    <property type="component" value="Chromosome"/>
</dbReference>
<dbReference type="AlphaFoldDB" id="A0A0B5F7H3"/>
<gene>
    <name evidence="2" type="ORF">SLNWT_7144</name>
</gene>